<evidence type="ECO:0000256" key="2">
    <source>
        <dbReference type="ARBA" id="ARBA00022801"/>
    </source>
</evidence>
<feature type="domain" description="UvrD-like helicase C-terminal" evidence="5">
    <location>
        <begin position="67"/>
        <end position="171"/>
    </location>
</feature>
<protein>
    <submittedName>
        <fullName evidence="6">DNA helicase UvrD</fullName>
    </submittedName>
</protein>
<dbReference type="RefSeq" id="WP_198516196.1">
    <property type="nucleotide sequence ID" value="NZ_PHQY01000331.1"/>
</dbReference>
<accession>A0A2M9Q919</accession>
<keyword evidence="4" id="KW-0067">ATP-binding</keyword>
<proteinExistence type="predicted"/>
<dbReference type="GO" id="GO:0000725">
    <property type="term" value="P:recombinational repair"/>
    <property type="evidence" value="ECO:0007669"/>
    <property type="project" value="TreeGrafter"/>
</dbReference>
<dbReference type="PANTHER" id="PTHR11070:SF2">
    <property type="entry name" value="ATP-DEPENDENT DNA HELICASE SRS2"/>
    <property type="match status" value="1"/>
</dbReference>
<evidence type="ECO:0000313" key="6">
    <source>
        <dbReference type="EMBL" id="PJO44577.1"/>
    </source>
</evidence>
<dbReference type="InterPro" id="IPR014017">
    <property type="entry name" value="DNA_helicase_UvrD-like_C"/>
</dbReference>
<dbReference type="GO" id="GO:0016787">
    <property type="term" value="F:hydrolase activity"/>
    <property type="evidence" value="ECO:0007669"/>
    <property type="project" value="UniProtKB-KW"/>
</dbReference>
<feature type="non-terminal residue" evidence="6">
    <location>
        <position position="1"/>
    </location>
</feature>
<dbReference type="EMBL" id="PHQY01000331">
    <property type="protein sequence ID" value="PJO44577.1"/>
    <property type="molecule type" value="Genomic_DNA"/>
</dbReference>
<dbReference type="GO" id="GO:0003677">
    <property type="term" value="F:DNA binding"/>
    <property type="evidence" value="ECO:0007669"/>
    <property type="project" value="InterPro"/>
</dbReference>
<dbReference type="GO" id="GO:0043138">
    <property type="term" value="F:3'-5' DNA helicase activity"/>
    <property type="evidence" value="ECO:0007669"/>
    <property type="project" value="TreeGrafter"/>
</dbReference>
<dbReference type="Pfam" id="PF13361">
    <property type="entry name" value="UvrD_C"/>
    <property type="match status" value="1"/>
</dbReference>
<keyword evidence="3 6" id="KW-0347">Helicase</keyword>
<dbReference type="GO" id="GO:0005524">
    <property type="term" value="F:ATP binding"/>
    <property type="evidence" value="ECO:0007669"/>
    <property type="project" value="UniProtKB-KW"/>
</dbReference>
<evidence type="ECO:0000256" key="1">
    <source>
        <dbReference type="ARBA" id="ARBA00022741"/>
    </source>
</evidence>
<dbReference type="PANTHER" id="PTHR11070">
    <property type="entry name" value="UVRD / RECB / PCRA DNA HELICASE FAMILY MEMBER"/>
    <property type="match status" value="1"/>
</dbReference>
<comment type="caution">
    <text evidence="6">The sequence shown here is derived from an EMBL/GenBank/DDBJ whole genome shotgun (WGS) entry which is preliminary data.</text>
</comment>
<evidence type="ECO:0000259" key="5">
    <source>
        <dbReference type="Pfam" id="PF13361"/>
    </source>
</evidence>
<organism evidence="6 7">
    <name type="scientific">Lysinibacillus xylanilyticus</name>
    <dbReference type="NCBI Taxonomy" id="582475"/>
    <lineage>
        <taxon>Bacteria</taxon>
        <taxon>Bacillati</taxon>
        <taxon>Bacillota</taxon>
        <taxon>Bacilli</taxon>
        <taxon>Bacillales</taxon>
        <taxon>Bacillaceae</taxon>
        <taxon>Lysinibacillus</taxon>
    </lineage>
</organism>
<dbReference type="Gene3D" id="3.40.50.300">
    <property type="entry name" value="P-loop containing nucleotide triphosphate hydrolases"/>
    <property type="match status" value="1"/>
</dbReference>
<gene>
    <name evidence="6" type="ORF">CWD94_06110</name>
</gene>
<sequence>TDGCVFTQLLEHVELKDYQPEYIKRIRKTYDSIQFDKTTPTAMLEHIRYDFGYERTLKNMSEKLGFNYENLLDIVDVLGLIARHTSTMTEFAGRLMQLENLARSSYTKNELNAITLTTLHSSKGLEFDRVYLIDLIEGILPSESEEESEEEARLFYVGITRAIRHLELISYNKRFKTSVVPSIFMKALKQIVSPVELPKKAPKSPRKALKQYRNERTITNESTLIVGSKVKHMIFGEGEILAVTSSTIELSFASGIKKFLIDTCLEQGYLEAVED</sequence>
<reference evidence="6 7" key="1">
    <citation type="submission" date="2017-11" db="EMBL/GenBank/DDBJ databases">
        <title>Bacterial isolate from king chilli rhizosphere.</title>
        <authorList>
            <person name="Takhelmayum P."/>
            <person name="Sarangthem I."/>
        </authorList>
    </citation>
    <scope>NUCLEOTIDE SEQUENCE [LARGE SCALE GENOMIC DNA]</scope>
    <source>
        <strain evidence="7">t26</strain>
    </source>
</reference>
<dbReference type="AlphaFoldDB" id="A0A2M9Q919"/>
<keyword evidence="2" id="KW-0378">Hydrolase</keyword>
<dbReference type="InterPro" id="IPR000212">
    <property type="entry name" value="DNA_helicase_UvrD/REP"/>
</dbReference>
<evidence type="ECO:0000313" key="7">
    <source>
        <dbReference type="Proteomes" id="UP000232101"/>
    </source>
</evidence>
<keyword evidence="1" id="KW-0547">Nucleotide-binding</keyword>
<name>A0A2M9Q919_9BACI</name>
<dbReference type="InterPro" id="IPR027417">
    <property type="entry name" value="P-loop_NTPase"/>
</dbReference>
<dbReference type="SUPFAM" id="SSF52540">
    <property type="entry name" value="P-loop containing nucleoside triphosphate hydrolases"/>
    <property type="match status" value="1"/>
</dbReference>
<dbReference type="Proteomes" id="UP000232101">
    <property type="component" value="Unassembled WGS sequence"/>
</dbReference>
<dbReference type="Gene3D" id="1.10.486.10">
    <property type="entry name" value="PCRA, domain 4"/>
    <property type="match status" value="1"/>
</dbReference>
<evidence type="ECO:0000256" key="3">
    <source>
        <dbReference type="ARBA" id="ARBA00022806"/>
    </source>
</evidence>
<evidence type="ECO:0000256" key="4">
    <source>
        <dbReference type="ARBA" id="ARBA00022840"/>
    </source>
</evidence>